<dbReference type="Proteomes" id="UP000828048">
    <property type="component" value="Chromosome 9"/>
</dbReference>
<organism evidence="1 2">
    <name type="scientific">Vaccinium darrowii</name>
    <dbReference type="NCBI Taxonomy" id="229202"/>
    <lineage>
        <taxon>Eukaryota</taxon>
        <taxon>Viridiplantae</taxon>
        <taxon>Streptophyta</taxon>
        <taxon>Embryophyta</taxon>
        <taxon>Tracheophyta</taxon>
        <taxon>Spermatophyta</taxon>
        <taxon>Magnoliopsida</taxon>
        <taxon>eudicotyledons</taxon>
        <taxon>Gunneridae</taxon>
        <taxon>Pentapetalae</taxon>
        <taxon>asterids</taxon>
        <taxon>Ericales</taxon>
        <taxon>Ericaceae</taxon>
        <taxon>Vaccinioideae</taxon>
        <taxon>Vaccinieae</taxon>
        <taxon>Vaccinium</taxon>
    </lineage>
</organism>
<reference evidence="1 2" key="1">
    <citation type="journal article" date="2021" name="Hortic Res">
        <title>High-quality reference genome and annotation aids understanding of berry development for evergreen blueberry (Vaccinium darrowii).</title>
        <authorList>
            <person name="Yu J."/>
            <person name="Hulse-Kemp A.M."/>
            <person name="Babiker E."/>
            <person name="Staton M."/>
        </authorList>
    </citation>
    <scope>NUCLEOTIDE SEQUENCE [LARGE SCALE GENOMIC DNA]</scope>
    <source>
        <strain evidence="2">cv. NJ 8807/NJ 8810</strain>
        <tissue evidence="1">Young leaf</tissue>
    </source>
</reference>
<evidence type="ECO:0000313" key="1">
    <source>
        <dbReference type="EMBL" id="KAH7865060.1"/>
    </source>
</evidence>
<evidence type="ECO:0000313" key="2">
    <source>
        <dbReference type="Proteomes" id="UP000828048"/>
    </source>
</evidence>
<comment type="caution">
    <text evidence="1">The sequence shown here is derived from an EMBL/GenBank/DDBJ whole genome shotgun (WGS) entry which is preliminary data.</text>
</comment>
<protein>
    <submittedName>
        <fullName evidence="1">Uncharacterized protein</fullName>
    </submittedName>
</protein>
<dbReference type="EMBL" id="CM037159">
    <property type="protein sequence ID" value="KAH7865060.1"/>
    <property type="molecule type" value="Genomic_DNA"/>
</dbReference>
<accession>A0ACB7ZHR0</accession>
<sequence length="188" mass="20581">MKSISCLFFLVLILAIWPRRILTHDVGDNKSNVPDDVITEACAKTPYKDLCISSIKDDDESPRSSDLHDVARIAVKIAWINASDAQYEMKKMLNTTSVSSIQHCLMDCDATYDDAVANLEESASAFDSKGYGDIVAWVAASMVDPQTCEDYFKDIPGYTSPVTSMNNVVVQLCSNALALTKLVADGQN</sequence>
<proteinExistence type="predicted"/>
<name>A0ACB7ZHR0_9ERIC</name>
<keyword evidence="2" id="KW-1185">Reference proteome</keyword>
<gene>
    <name evidence="1" type="ORF">Vadar_001746</name>
</gene>